<protein>
    <submittedName>
        <fullName evidence="1">Uncharacterized protein</fullName>
    </submittedName>
</protein>
<keyword evidence="2" id="KW-1185">Reference proteome</keyword>
<dbReference type="EMBL" id="CM055743">
    <property type="protein sequence ID" value="KAJ7999708.1"/>
    <property type="molecule type" value="Genomic_DNA"/>
</dbReference>
<comment type="caution">
    <text evidence="1">The sequence shown here is derived from an EMBL/GenBank/DDBJ whole genome shotgun (WGS) entry which is preliminary data.</text>
</comment>
<dbReference type="Proteomes" id="UP001157502">
    <property type="component" value="Chromosome 16"/>
</dbReference>
<name>A0ACC2G8B6_DALPE</name>
<organism evidence="1 2">
    <name type="scientific">Dallia pectoralis</name>
    <name type="common">Alaska blackfish</name>
    <dbReference type="NCBI Taxonomy" id="75939"/>
    <lineage>
        <taxon>Eukaryota</taxon>
        <taxon>Metazoa</taxon>
        <taxon>Chordata</taxon>
        <taxon>Craniata</taxon>
        <taxon>Vertebrata</taxon>
        <taxon>Euteleostomi</taxon>
        <taxon>Actinopterygii</taxon>
        <taxon>Neopterygii</taxon>
        <taxon>Teleostei</taxon>
        <taxon>Protacanthopterygii</taxon>
        <taxon>Esociformes</taxon>
        <taxon>Umbridae</taxon>
        <taxon>Dallia</taxon>
    </lineage>
</organism>
<proteinExistence type="predicted"/>
<gene>
    <name evidence="1" type="ORF">DPEC_G00197210</name>
</gene>
<evidence type="ECO:0000313" key="1">
    <source>
        <dbReference type="EMBL" id="KAJ7999708.1"/>
    </source>
</evidence>
<accession>A0ACC2G8B6</accession>
<sequence>MGLEKNNGEGIHPDDIINALKGHLPEGYVFIPDAPLGEESEKYNKEPNIEDMVHCLVNVIPADKISLTSNEVISKMTMIRKQASELGIPQIVVMTMPDKACKLVGKNVTKIYTSIAIKNNMQKCSNRLGVPMDCILPVKNYHEEVGLDNDMDILILNAVSQIVNFANDYIGMQQQNKTNQ</sequence>
<reference evidence="1" key="1">
    <citation type="submission" date="2021-05" db="EMBL/GenBank/DDBJ databases">
        <authorList>
            <person name="Pan Q."/>
            <person name="Jouanno E."/>
            <person name="Zahm M."/>
            <person name="Klopp C."/>
            <person name="Cabau C."/>
            <person name="Louis A."/>
            <person name="Berthelot C."/>
            <person name="Parey E."/>
            <person name="Roest Crollius H."/>
            <person name="Montfort J."/>
            <person name="Robinson-Rechavi M."/>
            <person name="Bouchez O."/>
            <person name="Lampietro C."/>
            <person name="Lopez Roques C."/>
            <person name="Donnadieu C."/>
            <person name="Postlethwait J."/>
            <person name="Bobe J."/>
            <person name="Dillon D."/>
            <person name="Chandos A."/>
            <person name="von Hippel F."/>
            <person name="Guiguen Y."/>
        </authorList>
    </citation>
    <scope>NUCLEOTIDE SEQUENCE</scope>
    <source>
        <strain evidence="1">YG-Jan2019</strain>
    </source>
</reference>
<evidence type="ECO:0000313" key="2">
    <source>
        <dbReference type="Proteomes" id="UP001157502"/>
    </source>
</evidence>